<feature type="binding site" evidence="6">
    <location>
        <begin position="272"/>
        <end position="275"/>
    </location>
    <ligand>
        <name>GTP</name>
        <dbReference type="ChEBI" id="CHEBI:37565"/>
    </ligand>
</feature>
<dbReference type="InterPro" id="IPR018948">
    <property type="entry name" value="GTP-bd_TrmE_N"/>
</dbReference>
<reference evidence="8 9" key="1">
    <citation type="submission" date="2020-03" db="EMBL/GenBank/DDBJ databases">
        <authorList>
            <consortium name="Genoscope - CEA"/>
            <person name="William W."/>
        </authorList>
    </citation>
    <scope>NUCLEOTIDE SEQUENCE [LARGE SCALE GENOMIC DNA]</scope>
    <source>
        <strain evidence="9">DSM 16959</strain>
    </source>
</reference>
<keyword evidence="6" id="KW-0479">Metal-binding</keyword>
<keyword evidence="9" id="KW-1185">Reference proteome</keyword>
<comment type="caution">
    <text evidence="6">Lacks conserved residue(s) required for the propagation of feature annotation.</text>
</comment>
<evidence type="ECO:0000313" key="9">
    <source>
        <dbReference type="Proteomes" id="UP000515733"/>
    </source>
</evidence>
<feature type="binding site" evidence="6">
    <location>
        <position position="253"/>
    </location>
    <ligand>
        <name>Mg(2+)</name>
        <dbReference type="ChEBI" id="CHEBI:18420"/>
    </ligand>
</feature>
<feature type="binding site" evidence="6">
    <location>
        <position position="228"/>
    </location>
    <ligand>
        <name>K(+)</name>
        <dbReference type="ChEBI" id="CHEBI:29103"/>
    </ligand>
</feature>
<evidence type="ECO:0000256" key="4">
    <source>
        <dbReference type="ARBA" id="ARBA00022958"/>
    </source>
</evidence>
<dbReference type="PANTHER" id="PTHR42714">
    <property type="entry name" value="TRNA MODIFICATION GTPASE GTPBP3"/>
    <property type="match status" value="1"/>
</dbReference>
<dbReference type="InterPro" id="IPR027266">
    <property type="entry name" value="TrmE/GcvT-like"/>
</dbReference>
<comment type="subcellular location">
    <subcellularLocation>
        <location evidence="6">Cytoplasm</location>
    </subcellularLocation>
</comment>
<dbReference type="EC" id="3.6.-.-" evidence="6"/>
<dbReference type="InterPro" id="IPR027417">
    <property type="entry name" value="P-loop_NTPase"/>
</dbReference>
<dbReference type="EMBL" id="LR778301">
    <property type="protein sequence ID" value="CAB1370978.1"/>
    <property type="molecule type" value="Genomic_DNA"/>
</dbReference>
<evidence type="ECO:0000256" key="3">
    <source>
        <dbReference type="ARBA" id="ARBA00022741"/>
    </source>
</evidence>
<dbReference type="GO" id="GO:0003924">
    <property type="term" value="F:GTPase activity"/>
    <property type="evidence" value="ECO:0007669"/>
    <property type="project" value="UniProtKB-UniRule"/>
</dbReference>
<dbReference type="HAMAP" id="MF_00379">
    <property type="entry name" value="GTPase_MnmE"/>
    <property type="match status" value="1"/>
</dbReference>
<dbReference type="AlphaFoldDB" id="A0A6S6Y0Q4"/>
<feature type="binding site" evidence="6">
    <location>
        <begin position="247"/>
        <end position="253"/>
    </location>
    <ligand>
        <name>GTP</name>
        <dbReference type="ChEBI" id="CHEBI:37565"/>
    </ligand>
</feature>
<dbReference type="GO" id="GO:0002098">
    <property type="term" value="P:tRNA wobble uridine modification"/>
    <property type="evidence" value="ECO:0007669"/>
    <property type="project" value="TreeGrafter"/>
</dbReference>
<evidence type="ECO:0000256" key="6">
    <source>
        <dbReference type="HAMAP-Rule" id="MF_00379"/>
    </source>
</evidence>
<dbReference type="GO" id="GO:0030488">
    <property type="term" value="P:tRNA methylation"/>
    <property type="evidence" value="ECO:0007669"/>
    <property type="project" value="TreeGrafter"/>
</dbReference>
<dbReference type="InterPro" id="IPR025867">
    <property type="entry name" value="MnmE_helical"/>
</dbReference>
<dbReference type="InterPro" id="IPR005225">
    <property type="entry name" value="Small_GTP-bd"/>
</dbReference>
<dbReference type="NCBIfam" id="TIGR00231">
    <property type="entry name" value="small_GTP"/>
    <property type="match status" value="1"/>
</dbReference>
<keyword evidence="3 6" id="KW-0547">Nucleotide-binding</keyword>
<evidence type="ECO:0000256" key="1">
    <source>
        <dbReference type="ARBA" id="ARBA00011043"/>
    </source>
</evidence>
<keyword evidence="6" id="KW-0378">Hydrolase</keyword>
<dbReference type="Pfam" id="PF12631">
    <property type="entry name" value="MnmE_helical"/>
    <property type="match status" value="1"/>
</dbReference>
<dbReference type="Gene3D" id="3.30.1360.120">
    <property type="entry name" value="Probable tRNA modification gtpase trme, domain 1"/>
    <property type="match status" value="1"/>
</dbReference>
<keyword evidence="2 6" id="KW-0819">tRNA processing</keyword>
<dbReference type="CDD" id="cd04164">
    <property type="entry name" value="trmE"/>
    <property type="match status" value="1"/>
</dbReference>
<organism evidence="8 9">
    <name type="scientific">Denitratisoma oestradiolicum</name>
    <dbReference type="NCBI Taxonomy" id="311182"/>
    <lineage>
        <taxon>Bacteria</taxon>
        <taxon>Pseudomonadati</taxon>
        <taxon>Pseudomonadota</taxon>
        <taxon>Betaproteobacteria</taxon>
        <taxon>Nitrosomonadales</taxon>
        <taxon>Sterolibacteriaceae</taxon>
        <taxon>Denitratisoma</taxon>
    </lineage>
</organism>
<keyword evidence="4 6" id="KW-0630">Potassium</keyword>
<feature type="binding site" evidence="6">
    <location>
        <position position="83"/>
    </location>
    <ligand>
        <name>(6S)-5-formyl-5,6,7,8-tetrahydrofolate</name>
        <dbReference type="ChEBI" id="CHEBI:57457"/>
    </ligand>
</feature>
<feature type="binding site" evidence="6">
    <location>
        <begin position="228"/>
        <end position="233"/>
    </location>
    <ligand>
        <name>GTP</name>
        <dbReference type="ChEBI" id="CHEBI:37565"/>
    </ligand>
</feature>
<dbReference type="Gene3D" id="1.20.120.430">
    <property type="entry name" value="tRNA modification GTPase MnmE domain 2"/>
    <property type="match status" value="1"/>
</dbReference>
<dbReference type="PRINTS" id="PR00326">
    <property type="entry name" value="GTP1OBG"/>
</dbReference>
<dbReference type="Proteomes" id="UP000515733">
    <property type="component" value="Chromosome"/>
</dbReference>
<dbReference type="InterPro" id="IPR027368">
    <property type="entry name" value="MnmE_dom2"/>
</dbReference>
<dbReference type="InterPro" id="IPR004520">
    <property type="entry name" value="GTPase_MnmE"/>
</dbReference>
<dbReference type="KEGG" id="doe:DENOEST_3824"/>
<feature type="binding site" evidence="6">
    <location>
        <position position="122"/>
    </location>
    <ligand>
        <name>(6S)-5-formyl-5,6,7,8-tetrahydrofolate</name>
        <dbReference type="ChEBI" id="CHEBI:57457"/>
    </ligand>
</feature>
<dbReference type="Pfam" id="PF10396">
    <property type="entry name" value="TrmE_N"/>
    <property type="match status" value="1"/>
</dbReference>
<protein>
    <recommendedName>
        <fullName evidence="6">tRNA modification GTPase MnmE</fullName>
        <ecNumber evidence="6">3.6.-.-</ecNumber>
    </recommendedName>
</protein>
<dbReference type="Pfam" id="PF01926">
    <property type="entry name" value="MMR_HSR1"/>
    <property type="match status" value="1"/>
</dbReference>
<feature type="binding site" evidence="6">
    <location>
        <position position="232"/>
    </location>
    <ligand>
        <name>Mg(2+)</name>
        <dbReference type="ChEBI" id="CHEBI:18420"/>
    </ligand>
</feature>
<dbReference type="OrthoDB" id="9805918at2"/>
<dbReference type="NCBIfam" id="TIGR00450">
    <property type="entry name" value="mnmE_trmE_thdF"/>
    <property type="match status" value="1"/>
</dbReference>
<keyword evidence="6" id="KW-0460">Magnesium</keyword>
<sequence>MKRKPPSDTIAAIATAPGRGGIGVVRVSGPDLAPFAEVLCGRRPEARRALLSSFRDEQGMAIDQGILLYFPAPHSFTGEDVLELQGHGGPLVMQLLLSRCLALGARVAEPGEFSRRAFLNDKLDLAQAEAVADLIEAGTAAAARSAMRSLSGEFSRAVHSQVERLIELRLLVEATLDFPDDEIDVIRDTDAAARLASLGADLAALRARARQGSLLRSGLHVVLAGLPNAGKSSLLNRLAGEERAIVTEVAGTTRDALRETIQIEGIPLHVIDTAGLRETEDVVERIGVERTWREIERADAVLHLVDARTGVTPADRVIAVRLPGGNRRLVLHNKCDLAHLPPARWEEGGQVHLRLSAKSGAGIDLLHDELLRMAGWQGHGEDVILARERHLEALAEAQLRLDAATGQLGRIELCAEELRLAQEALSRITGEFTPDDLLGAIFSRFCIGK</sequence>
<evidence type="ECO:0000313" key="8">
    <source>
        <dbReference type="EMBL" id="CAB1370978.1"/>
    </source>
</evidence>
<evidence type="ECO:0000256" key="7">
    <source>
        <dbReference type="RuleBase" id="RU003313"/>
    </source>
</evidence>
<accession>A0A6S6Y0Q4</accession>
<evidence type="ECO:0000256" key="2">
    <source>
        <dbReference type="ARBA" id="ARBA00022694"/>
    </source>
</evidence>
<dbReference type="InterPro" id="IPR006073">
    <property type="entry name" value="GTP-bd"/>
</dbReference>
<name>A0A6S6Y0Q4_9PROT</name>
<feature type="binding site" evidence="6">
    <location>
        <position position="449"/>
    </location>
    <ligand>
        <name>(6S)-5-formyl-5,6,7,8-tetrahydrofolate</name>
        <dbReference type="ChEBI" id="CHEBI:57457"/>
    </ligand>
</feature>
<dbReference type="RefSeq" id="WP_145770392.1">
    <property type="nucleotide sequence ID" value="NZ_LR778301.1"/>
</dbReference>
<comment type="subunit">
    <text evidence="6">Homodimer. Heterotetramer of two MnmE and two MnmG subunits.</text>
</comment>
<dbReference type="NCBIfam" id="NF003661">
    <property type="entry name" value="PRK05291.1-3"/>
    <property type="match status" value="1"/>
</dbReference>
<gene>
    <name evidence="6 8" type="primary">trmE</name>
    <name evidence="6" type="synonym">mnmE</name>
    <name evidence="8" type="ORF">DENOEST_3824</name>
</gene>
<dbReference type="Gene3D" id="3.40.50.300">
    <property type="entry name" value="P-loop containing nucleotide triphosphate hydrolases"/>
    <property type="match status" value="1"/>
</dbReference>
<dbReference type="CDD" id="cd14858">
    <property type="entry name" value="TrmE_N"/>
    <property type="match status" value="1"/>
</dbReference>
<keyword evidence="5 6" id="KW-0342">GTP-binding</keyword>
<feature type="binding site" evidence="6">
    <location>
        <position position="26"/>
    </location>
    <ligand>
        <name>(6S)-5-formyl-5,6,7,8-tetrahydrofolate</name>
        <dbReference type="ChEBI" id="CHEBI:57457"/>
    </ligand>
</feature>
<evidence type="ECO:0000256" key="5">
    <source>
        <dbReference type="ARBA" id="ARBA00023134"/>
    </source>
</evidence>
<dbReference type="GO" id="GO:0005829">
    <property type="term" value="C:cytosol"/>
    <property type="evidence" value="ECO:0007669"/>
    <property type="project" value="TreeGrafter"/>
</dbReference>
<comment type="cofactor">
    <cofactor evidence="6">
        <name>K(+)</name>
        <dbReference type="ChEBI" id="CHEBI:29103"/>
    </cofactor>
    <text evidence="6">Binds 1 potassium ion per subunit.</text>
</comment>
<comment type="similarity">
    <text evidence="1 6 7">Belongs to the TRAFAC class TrmE-Era-EngA-EngB-Septin-like GTPase superfamily. TrmE GTPase family.</text>
</comment>
<feature type="binding site" evidence="6">
    <location>
        <position position="247"/>
    </location>
    <ligand>
        <name>K(+)</name>
        <dbReference type="ChEBI" id="CHEBI:29103"/>
    </ligand>
</feature>
<comment type="function">
    <text evidence="6">Exhibits a very high intrinsic GTPase hydrolysis rate. Involved in the addition of a carboxymethylaminomethyl (cmnm) group at the wobble position (U34) of certain tRNAs, forming tRNA-cmnm(5)s(2)U34.</text>
</comment>
<feature type="binding site" evidence="6">
    <location>
        <position position="249"/>
    </location>
    <ligand>
        <name>K(+)</name>
        <dbReference type="ChEBI" id="CHEBI:29103"/>
    </ligand>
</feature>
<dbReference type="GO" id="GO:0046872">
    <property type="term" value="F:metal ion binding"/>
    <property type="evidence" value="ECO:0007669"/>
    <property type="project" value="UniProtKB-KW"/>
</dbReference>
<dbReference type="PANTHER" id="PTHR42714:SF2">
    <property type="entry name" value="TRNA MODIFICATION GTPASE GTPBP3, MITOCHONDRIAL"/>
    <property type="match status" value="1"/>
</dbReference>
<dbReference type="InterPro" id="IPR031168">
    <property type="entry name" value="G_TrmE"/>
</dbReference>
<proteinExistence type="inferred from homology"/>
<dbReference type="PROSITE" id="PS51709">
    <property type="entry name" value="G_TRME"/>
    <property type="match status" value="1"/>
</dbReference>
<keyword evidence="6" id="KW-0963">Cytoplasm</keyword>
<feature type="binding site" evidence="6">
    <location>
        <position position="252"/>
    </location>
    <ligand>
        <name>K(+)</name>
        <dbReference type="ChEBI" id="CHEBI:29103"/>
    </ligand>
</feature>
<dbReference type="GO" id="GO:0005525">
    <property type="term" value="F:GTP binding"/>
    <property type="evidence" value="ECO:0007669"/>
    <property type="project" value="UniProtKB-UniRule"/>
</dbReference>
<dbReference type="SUPFAM" id="SSF52540">
    <property type="entry name" value="P-loop containing nucleoside triphosphate hydrolases"/>
    <property type="match status" value="1"/>
</dbReference>